<sequence>MKKSNNIYLMYIIAFLQGFVFYGSVATLYRQSRGISINEIFILESVFMILMILFEIPWGHFADKLGYKKTLVVSNILFLLSKVIFYKSNSFLMFFLEAVIAALAISGISGCDTALIYSSINKEESEKTFGRYNAFTTAGLLLASLLSGVIISKSMDFAALLTIVPYIIAALLTLFIEEVKVNFEEKVSIRSSIKNALSNRNMVIFVLSISIINEVTHAISVFLNQPQYVKGGINIRYFGLIMTAMQIISLISVKAYKLTRRYGTYKVIKNLLGIIALSSLLLSYTSSGILSVIFIALINASFAMINPISMDIQNKSIVTSDRASILSIYAMVGNLSSALVNFSLGKVAQSSIEHAFVYCGIISIASLIVITAYFKKVAEQLSS</sequence>
<keyword evidence="9" id="KW-1185">Reference proteome</keyword>
<feature type="transmembrane region" description="Helical" evidence="6">
    <location>
        <begin position="132"/>
        <end position="151"/>
    </location>
</feature>
<dbReference type="Gene3D" id="1.20.1250.20">
    <property type="entry name" value="MFS general substrate transporter like domains"/>
    <property type="match status" value="1"/>
</dbReference>
<feature type="transmembrane region" description="Helical" evidence="6">
    <location>
        <begin position="157"/>
        <end position="176"/>
    </location>
</feature>
<evidence type="ECO:0000313" key="8">
    <source>
        <dbReference type="EMBL" id="QGU94344.1"/>
    </source>
</evidence>
<protein>
    <submittedName>
        <fullName evidence="8">MFS transporter</fullName>
    </submittedName>
</protein>
<feature type="transmembrane region" description="Helical" evidence="6">
    <location>
        <begin position="356"/>
        <end position="374"/>
    </location>
</feature>
<name>A0A6I6EZC3_9CLOT</name>
<reference evidence="8 9" key="1">
    <citation type="submission" date="2019-12" db="EMBL/GenBank/DDBJ databases">
        <title>Genome sequenceing of Clostridium bovifaecis.</title>
        <authorList>
            <person name="Yao Y."/>
        </authorList>
    </citation>
    <scope>NUCLEOTIDE SEQUENCE [LARGE SCALE GENOMIC DNA]</scope>
    <source>
        <strain evidence="8 9">BXX</strain>
    </source>
</reference>
<feature type="transmembrane region" description="Helical" evidence="6">
    <location>
        <begin position="202"/>
        <end position="223"/>
    </location>
</feature>
<dbReference type="EMBL" id="CP046522">
    <property type="protein sequence ID" value="QGU94344.1"/>
    <property type="molecule type" value="Genomic_DNA"/>
</dbReference>
<dbReference type="InterPro" id="IPR011701">
    <property type="entry name" value="MFS"/>
</dbReference>
<accession>A0A6I6EZC3</accession>
<keyword evidence="3 6" id="KW-0812">Transmembrane</keyword>
<comment type="subcellular location">
    <subcellularLocation>
        <location evidence="1">Cell membrane</location>
        <topology evidence="1">Multi-pass membrane protein</topology>
    </subcellularLocation>
</comment>
<dbReference type="GO" id="GO:0022857">
    <property type="term" value="F:transmembrane transporter activity"/>
    <property type="evidence" value="ECO:0007669"/>
    <property type="project" value="InterPro"/>
</dbReference>
<dbReference type="InterPro" id="IPR053160">
    <property type="entry name" value="MFS_DHA3_Transporter"/>
</dbReference>
<evidence type="ECO:0000256" key="2">
    <source>
        <dbReference type="ARBA" id="ARBA00022448"/>
    </source>
</evidence>
<dbReference type="CDD" id="cd06174">
    <property type="entry name" value="MFS"/>
    <property type="match status" value="1"/>
</dbReference>
<feature type="domain" description="Major facilitator superfamily (MFS) profile" evidence="7">
    <location>
        <begin position="1"/>
        <end position="378"/>
    </location>
</feature>
<feature type="transmembrane region" description="Helical" evidence="6">
    <location>
        <begin position="91"/>
        <end position="120"/>
    </location>
</feature>
<keyword evidence="2" id="KW-0813">Transport</keyword>
<keyword evidence="5 6" id="KW-0472">Membrane</keyword>
<evidence type="ECO:0000256" key="4">
    <source>
        <dbReference type="ARBA" id="ARBA00022989"/>
    </source>
</evidence>
<feature type="transmembrane region" description="Helical" evidence="6">
    <location>
        <begin position="35"/>
        <end position="54"/>
    </location>
</feature>
<feature type="transmembrane region" description="Helical" evidence="6">
    <location>
        <begin position="274"/>
        <end position="305"/>
    </location>
</feature>
<keyword evidence="4 6" id="KW-1133">Transmembrane helix</keyword>
<dbReference type="InterPro" id="IPR036259">
    <property type="entry name" value="MFS_trans_sf"/>
</dbReference>
<dbReference type="PANTHER" id="PTHR23530:SF1">
    <property type="entry name" value="PERMEASE, MAJOR FACILITATOR SUPERFAMILY-RELATED"/>
    <property type="match status" value="1"/>
</dbReference>
<evidence type="ECO:0000259" key="7">
    <source>
        <dbReference type="PROSITE" id="PS50850"/>
    </source>
</evidence>
<dbReference type="PANTHER" id="PTHR23530">
    <property type="entry name" value="TRANSPORT PROTEIN-RELATED"/>
    <property type="match status" value="1"/>
</dbReference>
<feature type="transmembrane region" description="Helical" evidence="6">
    <location>
        <begin position="325"/>
        <end position="344"/>
    </location>
</feature>
<dbReference type="InterPro" id="IPR020846">
    <property type="entry name" value="MFS_dom"/>
</dbReference>
<dbReference type="AlphaFoldDB" id="A0A6I6EZC3"/>
<evidence type="ECO:0000256" key="6">
    <source>
        <dbReference type="SAM" id="Phobius"/>
    </source>
</evidence>
<dbReference type="PROSITE" id="PS50850">
    <property type="entry name" value="MFS"/>
    <property type="match status" value="1"/>
</dbReference>
<feature type="transmembrane region" description="Helical" evidence="6">
    <location>
        <begin position="7"/>
        <end position="29"/>
    </location>
</feature>
<proteinExistence type="predicted"/>
<dbReference type="SUPFAM" id="SSF103473">
    <property type="entry name" value="MFS general substrate transporter"/>
    <property type="match status" value="1"/>
</dbReference>
<feature type="transmembrane region" description="Helical" evidence="6">
    <location>
        <begin position="66"/>
        <end position="85"/>
    </location>
</feature>
<dbReference type="Pfam" id="PF07690">
    <property type="entry name" value="MFS_1"/>
    <property type="match status" value="1"/>
</dbReference>
<feature type="transmembrane region" description="Helical" evidence="6">
    <location>
        <begin position="235"/>
        <end position="253"/>
    </location>
</feature>
<gene>
    <name evidence="8" type="ORF">GOM49_03805</name>
</gene>
<evidence type="ECO:0000256" key="3">
    <source>
        <dbReference type="ARBA" id="ARBA00022692"/>
    </source>
</evidence>
<evidence type="ECO:0000256" key="1">
    <source>
        <dbReference type="ARBA" id="ARBA00004651"/>
    </source>
</evidence>
<evidence type="ECO:0000256" key="5">
    <source>
        <dbReference type="ARBA" id="ARBA00023136"/>
    </source>
</evidence>
<dbReference type="GO" id="GO:0005886">
    <property type="term" value="C:plasma membrane"/>
    <property type="evidence" value="ECO:0007669"/>
    <property type="project" value="UniProtKB-SubCell"/>
</dbReference>
<evidence type="ECO:0000313" key="9">
    <source>
        <dbReference type="Proteomes" id="UP000422764"/>
    </source>
</evidence>
<dbReference type="Proteomes" id="UP000422764">
    <property type="component" value="Chromosome"/>
</dbReference>
<organism evidence="8 9">
    <name type="scientific">Clostridium bovifaecis</name>
    <dbReference type="NCBI Taxonomy" id="2184719"/>
    <lineage>
        <taxon>Bacteria</taxon>
        <taxon>Bacillati</taxon>
        <taxon>Bacillota</taxon>
        <taxon>Clostridia</taxon>
        <taxon>Eubacteriales</taxon>
        <taxon>Clostridiaceae</taxon>
        <taxon>Clostridium</taxon>
    </lineage>
</organism>